<feature type="transmembrane region" description="Helical" evidence="2">
    <location>
        <begin position="101"/>
        <end position="124"/>
    </location>
</feature>
<gene>
    <name evidence="3" type="ORF">GZH47_32175</name>
</gene>
<dbReference type="Proteomes" id="UP000479114">
    <property type="component" value="Plasmid unnamed1"/>
</dbReference>
<dbReference type="AlphaFoldDB" id="A0A6C0PB01"/>
<accession>A0A6C0PB01</accession>
<keyword evidence="3" id="KW-0614">Plasmid</keyword>
<reference evidence="3 4" key="1">
    <citation type="submission" date="2020-02" db="EMBL/GenBank/DDBJ databases">
        <title>Paenibacillus sp. nov., isolated from rhizosphere soil of tomato.</title>
        <authorList>
            <person name="Weon H.-Y."/>
            <person name="Lee S.A."/>
        </authorList>
    </citation>
    <scope>NUCLEOTIDE SEQUENCE [LARGE SCALE GENOMIC DNA]</scope>
    <source>
        <strain evidence="3 4">14171R-81</strain>
        <plasmid evidence="3 4">unnamed1</plasmid>
    </source>
</reference>
<feature type="transmembrane region" description="Helical" evidence="2">
    <location>
        <begin position="67"/>
        <end position="89"/>
    </location>
</feature>
<dbReference type="KEGG" id="prz:GZH47_32175"/>
<feature type="region of interest" description="Disordered" evidence="1">
    <location>
        <begin position="19"/>
        <end position="53"/>
    </location>
</feature>
<feature type="compositionally biased region" description="Basic residues" evidence="1">
    <location>
        <begin position="22"/>
        <end position="38"/>
    </location>
</feature>
<keyword evidence="4" id="KW-1185">Reference proteome</keyword>
<keyword evidence="2" id="KW-0472">Membrane</keyword>
<name>A0A6C0PB01_9BACL</name>
<dbReference type="EMBL" id="CP048287">
    <property type="protein sequence ID" value="QHW35545.1"/>
    <property type="molecule type" value="Genomic_DNA"/>
</dbReference>
<sequence length="130" mass="14562">MNINEKEIQVVTLDAELDKQKASKGRRTPAKNTAKKSKSTSAAAKAKAKEDAGESVRIIQQAKERNLLMLVGVIIFAIFILSFLFLILYQLWETKDVDKTVQVFTTISVPVFSIFGTFVGAHFVSKKRDR</sequence>
<evidence type="ECO:0000313" key="4">
    <source>
        <dbReference type="Proteomes" id="UP000479114"/>
    </source>
</evidence>
<evidence type="ECO:0000313" key="3">
    <source>
        <dbReference type="EMBL" id="QHW35545.1"/>
    </source>
</evidence>
<evidence type="ECO:0000256" key="2">
    <source>
        <dbReference type="SAM" id="Phobius"/>
    </source>
</evidence>
<organism evidence="3 4">
    <name type="scientific">Paenibacillus rhizovicinus</name>
    <dbReference type="NCBI Taxonomy" id="2704463"/>
    <lineage>
        <taxon>Bacteria</taxon>
        <taxon>Bacillati</taxon>
        <taxon>Bacillota</taxon>
        <taxon>Bacilli</taxon>
        <taxon>Bacillales</taxon>
        <taxon>Paenibacillaceae</taxon>
        <taxon>Paenibacillus</taxon>
    </lineage>
</organism>
<proteinExistence type="predicted"/>
<keyword evidence="2" id="KW-1133">Transmembrane helix</keyword>
<dbReference type="RefSeq" id="WP_162645691.1">
    <property type="nucleotide sequence ID" value="NZ_CP048287.1"/>
</dbReference>
<geneLocation type="plasmid" evidence="3 4">
    <name>unnamed1</name>
</geneLocation>
<evidence type="ECO:0000256" key="1">
    <source>
        <dbReference type="SAM" id="MobiDB-lite"/>
    </source>
</evidence>
<protein>
    <submittedName>
        <fullName evidence="3">Uncharacterized protein</fullName>
    </submittedName>
</protein>
<keyword evidence="2" id="KW-0812">Transmembrane</keyword>